<evidence type="ECO:0000313" key="2">
    <source>
        <dbReference type="Proteomes" id="UP000234681"/>
    </source>
</evidence>
<protein>
    <submittedName>
        <fullName evidence="1">RCG51830</fullName>
    </submittedName>
</protein>
<dbReference type="EMBL" id="CH474015">
    <property type="protein sequence ID" value="EDL85619.1"/>
    <property type="molecule type" value="Genomic_DNA"/>
</dbReference>
<proteinExistence type="predicted"/>
<name>A6K381_RAT</name>
<organism evidence="1 2">
    <name type="scientific">Rattus norvegicus</name>
    <name type="common">Rat</name>
    <dbReference type="NCBI Taxonomy" id="10116"/>
    <lineage>
        <taxon>Eukaryota</taxon>
        <taxon>Metazoa</taxon>
        <taxon>Chordata</taxon>
        <taxon>Craniata</taxon>
        <taxon>Vertebrata</taxon>
        <taxon>Euteleostomi</taxon>
        <taxon>Mammalia</taxon>
        <taxon>Eutheria</taxon>
        <taxon>Euarchontoglires</taxon>
        <taxon>Glires</taxon>
        <taxon>Rodentia</taxon>
        <taxon>Myomorpha</taxon>
        <taxon>Muroidea</taxon>
        <taxon>Muridae</taxon>
        <taxon>Murinae</taxon>
        <taxon>Rattus</taxon>
    </lineage>
</organism>
<accession>A6K381</accession>
<reference evidence="1 2" key="1">
    <citation type="submission" date="2005-09" db="EMBL/GenBank/DDBJ databases">
        <authorList>
            <person name="Mural R.J."/>
            <person name="Li P.W."/>
            <person name="Adams M.D."/>
            <person name="Amanatides P.G."/>
            <person name="Baden-Tillson H."/>
            <person name="Barnstead M."/>
            <person name="Chin S.H."/>
            <person name="Dew I."/>
            <person name="Evans C.A."/>
            <person name="Ferriera S."/>
            <person name="Flanigan M."/>
            <person name="Fosler C."/>
            <person name="Glodek A."/>
            <person name="Gu Z."/>
            <person name="Holt R.A."/>
            <person name="Jennings D."/>
            <person name="Kraft C.L."/>
            <person name="Lu F."/>
            <person name="Nguyen T."/>
            <person name="Nusskern D.R."/>
            <person name="Pfannkoch C.M."/>
            <person name="Sitter C."/>
            <person name="Sutton G.G."/>
            <person name="Venter J.C."/>
            <person name="Wang Z."/>
            <person name="Woodage T."/>
            <person name="Zheng X.H."/>
            <person name="Zhong F."/>
        </authorList>
    </citation>
    <scope>NUCLEOTIDE SEQUENCE [LARGE SCALE GENOMIC DNA]</scope>
    <source>
        <strain>BN</strain>
        <strain evidence="2">Sprague-Dawley</strain>
    </source>
</reference>
<dbReference type="AlphaFoldDB" id="A6K381"/>
<gene>
    <name evidence="1" type="ORF">rCG_51830</name>
</gene>
<evidence type="ECO:0000313" key="1">
    <source>
        <dbReference type="EMBL" id="EDL85619.1"/>
    </source>
</evidence>
<dbReference type="Proteomes" id="UP000234681">
    <property type="component" value="Chromosome 2"/>
</dbReference>
<sequence>MGHHTQFMWSPELKHGALRCSASSTLNMVLNCEVC</sequence>